<reference evidence="3" key="3">
    <citation type="submission" date="2022-06" db="UniProtKB">
        <authorList>
            <consortium name="EnsemblMetazoa"/>
        </authorList>
    </citation>
    <scope>IDENTIFICATION</scope>
</reference>
<feature type="compositionally biased region" description="Polar residues" evidence="1">
    <location>
        <begin position="105"/>
        <end position="121"/>
    </location>
</feature>
<feature type="region of interest" description="Disordered" evidence="1">
    <location>
        <begin position="186"/>
        <end position="210"/>
    </location>
</feature>
<name>A0A834VAD2_SARSC</name>
<organism evidence="2">
    <name type="scientific">Sarcoptes scabiei</name>
    <name type="common">Itch mite</name>
    <name type="synonym">Acarus scabiei</name>
    <dbReference type="NCBI Taxonomy" id="52283"/>
    <lineage>
        <taxon>Eukaryota</taxon>
        <taxon>Metazoa</taxon>
        <taxon>Ecdysozoa</taxon>
        <taxon>Arthropoda</taxon>
        <taxon>Chelicerata</taxon>
        <taxon>Arachnida</taxon>
        <taxon>Acari</taxon>
        <taxon>Acariformes</taxon>
        <taxon>Sarcoptiformes</taxon>
        <taxon>Astigmata</taxon>
        <taxon>Psoroptidia</taxon>
        <taxon>Sarcoptoidea</taxon>
        <taxon>Sarcoptidae</taxon>
        <taxon>Sarcoptinae</taxon>
        <taxon>Sarcoptes</taxon>
    </lineage>
</organism>
<dbReference type="EMBL" id="WVUK01000065">
    <property type="protein sequence ID" value="KAF7489391.1"/>
    <property type="molecule type" value="Genomic_DNA"/>
</dbReference>
<proteinExistence type="predicted"/>
<dbReference type="OrthoDB" id="7989901at2759"/>
<sequence>MSRDLREAEIDDRQKPAMIFNRKKIRWKYVERRNPKSIVYRSSSPSSAKNELRKFVQQNHLQYRCRPGIDKNPLNDFESFFDRLNLNDDEDLLERADRRDLPARFQSNHRWQTQASASTNRNDLKDLSFRSRTSMSRRSAMPNIIDDDLANRSVFRNHLKSSKSYEPWSHHSICYMWLENYPCRTRTENNRNDDRTQSIETNNDGEPHLVNDDVFNRRLKQSTAAKLPMPSLPFGIPTMPIISFVSNDYSKIDATWKSNRKLRFRSRESSPDLLLDDFAFRNLRKNSIQPSASLDGFNNDCYGRQIFSSTSVNHNSKLFKRNYIQKSSLHDESSPNSSFDSSLSSNSSILI</sequence>
<feature type="region of interest" description="Disordered" evidence="1">
    <location>
        <begin position="105"/>
        <end position="140"/>
    </location>
</feature>
<protein>
    <submittedName>
        <fullName evidence="2 3">Uncharacterized protein</fullName>
    </submittedName>
</protein>
<evidence type="ECO:0000313" key="4">
    <source>
        <dbReference type="Proteomes" id="UP000070412"/>
    </source>
</evidence>
<gene>
    <name evidence="2" type="ORF">SSS_807</name>
</gene>
<reference evidence="4" key="1">
    <citation type="journal article" date="2020" name="PLoS Negl. Trop. Dis.">
        <title>High-quality nuclear genome for Sarcoptes scabiei-A critical resource for a neglected parasite.</title>
        <authorList>
            <person name="Korhonen P.K."/>
            <person name="Gasser R.B."/>
            <person name="Ma G."/>
            <person name="Wang T."/>
            <person name="Stroehlein A.J."/>
            <person name="Young N.D."/>
            <person name="Ang C.S."/>
            <person name="Fernando D.D."/>
            <person name="Lu H.C."/>
            <person name="Taylor S."/>
            <person name="Reynolds S.L."/>
            <person name="Mofiz E."/>
            <person name="Najaraj S.H."/>
            <person name="Gowda H."/>
            <person name="Madugundu A."/>
            <person name="Renuse S."/>
            <person name="Holt D."/>
            <person name="Pandey A."/>
            <person name="Papenfuss A.T."/>
            <person name="Fischer K."/>
        </authorList>
    </citation>
    <scope>NUCLEOTIDE SEQUENCE [LARGE SCALE GENOMIC DNA]</scope>
</reference>
<accession>A0A834VAD2</accession>
<feature type="compositionally biased region" description="Low complexity" evidence="1">
    <location>
        <begin position="130"/>
        <end position="139"/>
    </location>
</feature>
<feature type="region of interest" description="Disordered" evidence="1">
    <location>
        <begin position="329"/>
        <end position="351"/>
    </location>
</feature>
<evidence type="ECO:0000313" key="2">
    <source>
        <dbReference type="EMBL" id="KAF7489391.1"/>
    </source>
</evidence>
<dbReference type="Proteomes" id="UP000070412">
    <property type="component" value="Unassembled WGS sequence"/>
</dbReference>
<evidence type="ECO:0000313" key="3">
    <source>
        <dbReference type="EnsemblMetazoa" id="KAF7489391.1"/>
    </source>
</evidence>
<keyword evidence="4" id="KW-1185">Reference proteome</keyword>
<feature type="compositionally biased region" description="Low complexity" evidence="1">
    <location>
        <begin position="334"/>
        <end position="351"/>
    </location>
</feature>
<dbReference type="AlphaFoldDB" id="A0A834VAD2"/>
<dbReference type="EnsemblMetazoa" id="SSS_807s_mrna">
    <property type="protein sequence ID" value="KAF7489391.1"/>
    <property type="gene ID" value="SSS_807"/>
</dbReference>
<reference evidence="2" key="2">
    <citation type="submission" date="2020-01" db="EMBL/GenBank/DDBJ databases">
        <authorList>
            <person name="Korhonen P.K.K."/>
            <person name="Guangxu M.G."/>
            <person name="Wang T.W."/>
            <person name="Stroehlein A.J.S."/>
            <person name="Young N.D."/>
            <person name="Ang C.-S.A."/>
            <person name="Fernando D.W.F."/>
            <person name="Lu H.L."/>
            <person name="Taylor S.T."/>
            <person name="Ehtesham M.E.M."/>
            <person name="Najaraj S.H.N."/>
            <person name="Harsha G.H.G."/>
            <person name="Madugundu A.M."/>
            <person name="Renuse S.R."/>
            <person name="Holt D.H."/>
            <person name="Pandey A.P."/>
            <person name="Papenfuss A.P."/>
            <person name="Gasser R.B.G."/>
            <person name="Fischer K.F."/>
        </authorList>
    </citation>
    <scope>NUCLEOTIDE SEQUENCE</scope>
    <source>
        <strain evidence="2">SSS_KF_BRIS2020</strain>
    </source>
</reference>
<feature type="compositionally biased region" description="Basic and acidic residues" evidence="1">
    <location>
        <begin position="186"/>
        <end position="197"/>
    </location>
</feature>
<evidence type="ECO:0000256" key="1">
    <source>
        <dbReference type="SAM" id="MobiDB-lite"/>
    </source>
</evidence>